<dbReference type="AlphaFoldDB" id="A0A7G9SS98"/>
<organism evidence="2 3">
    <name type="scientific">Thermomonas carbonis</name>
    <dbReference type="NCBI Taxonomy" id="1463158"/>
    <lineage>
        <taxon>Bacteria</taxon>
        <taxon>Pseudomonadati</taxon>
        <taxon>Pseudomonadota</taxon>
        <taxon>Gammaproteobacteria</taxon>
        <taxon>Lysobacterales</taxon>
        <taxon>Lysobacteraceae</taxon>
        <taxon>Thermomonas</taxon>
    </lineage>
</organism>
<dbReference type="EMBL" id="CP060719">
    <property type="protein sequence ID" value="QNN70723.1"/>
    <property type="molecule type" value="Genomic_DNA"/>
</dbReference>
<evidence type="ECO:0000313" key="3">
    <source>
        <dbReference type="Proteomes" id="UP000515804"/>
    </source>
</evidence>
<dbReference type="Proteomes" id="UP000515804">
    <property type="component" value="Chromosome"/>
</dbReference>
<proteinExistence type="predicted"/>
<dbReference type="RefSeq" id="WP_187553239.1">
    <property type="nucleotide sequence ID" value="NZ_BMZL01000001.1"/>
</dbReference>
<evidence type="ECO:0000313" key="2">
    <source>
        <dbReference type="EMBL" id="QNN70723.1"/>
    </source>
</evidence>
<protein>
    <submittedName>
        <fullName evidence="2">Uncharacterized protein</fullName>
    </submittedName>
</protein>
<feature type="compositionally biased region" description="Polar residues" evidence="1">
    <location>
        <begin position="8"/>
        <end position="25"/>
    </location>
</feature>
<accession>A0A7G9SS98</accession>
<dbReference type="KEGG" id="tcn:H9L16_03685"/>
<reference evidence="2 3" key="1">
    <citation type="submission" date="2020-08" db="EMBL/GenBank/DDBJ databases">
        <title>Genome sequence of Thermomonas carbonis KCTC 42013T.</title>
        <authorList>
            <person name="Hyun D.-W."/>
            <person name="Bae J.-W."/>
        </authorList>
    </citation>
    <scope>NUCLEOTIDE SEQUENCE [LARGE SCALE GENOMIC DNA]</scope>
    <source>
        <strain evidence="2 3">KCTC 42013</strain>
    </source>
</reference>
<keyword evidence="3" id="KW-1185">Reference proteome</keyword>
<name>A0A7G9SS98_9GAMM</name>
<evidence type="ECO:0000256" key="1">
    <source>
        <dbReference type="SAM" id="MobiDB-lite"/>
    </source>
</evidence>
<sequence>MPEPTPTLLRTQGGTQVQVSDSSPQVTITSPAGVGIVIEDANIRISSPGCMIQISGGNITLTGAQVTVDAMILNARMIRCDTIVANTVVGSSYTPGAGNVW</sequence>
<feature type="region of interest" description="Disordered" evidence="1">
    <location>
        <begin position="1"/>
        <end position="25"/>
    </location>
</feature>
<gene>
    <name evidence="2" type="ORF">H9L16_03685</name>
</gene>